<dbReference type="InterPro" id="IPR036388">
    <property type="entry name" value="WH-like_DNA-bd_sf"/>
</dbReference>
<dbReference type="Gene3D" id="1.10.10.10">
    <property type="entry name" value="Winged helix-like DNA-binding domain superfamily/Winged helix DNA-binding domain"/>
    <property type="match status" value="1"/>
</dbReference>
<dbReference type="Proteomes" id="UP000601041">
    <property type="component" value="Unassembled WGS sequence"/>
</dbReference>
<evidence type="ECO:0000313" key="3">
    <source>
        <dbReference type="EMBL" id="CAD7045131.1"/>
    </source>
</evidence>
<keyword evidence="4" id="KW-1185">Reference proteome</keyword>
<keyword evidence="1" id="KW-0238">DNA-binding</keyword>
<dbReference type="PROSITE" id="PS51197">
    <property type="entry name" value="HTH_RRF2_2"/>
    <property type="match status" value="1"/>
</dbReference>
<feature type="region of interest" description="Disordered" evidence="2">
    <location>
        <begin position="1"/>
        <end position="51"/>
    </location>
</feature>
<dbReference type="EMBL" id="CABFWE030000008">
    <property type="protein sequence ID" value="CAD7045131.1"/>
    <property type="molecule type" value="Genomic_DNA"/>
</dbReference>
<organism evidence="3 4">
    <name type="scientific">Pseudorhizobium halotolerans</name>
    <dbReference type="NCBI Taxonomy" id="1233081"/>
    <lineage>
        <taxon>Bacteria</taxon>
        <taxon>Pseudomonadati</taxon>
        <taxon>Pseudomonadota</taxon>
        <taxon>Alphaproteobacteria</taxon>
        <taxon>Hyphomicrobiales</taxon>
        <taxon>Rhizobiaceae</taxon>
        <taxon>Rhizobium/Agrobacterium group</taxon>
        <taxon>Pseudorhizobium</taxon>
    </lineage>
</organism>
<reference evidence="3 4" key="1">
    <citation type="submission" date="2020-11" db="EMBL/GenBank/DDBJ databases">
        <authorList>
            <person name="Lassalle F."/>
        </authorList>
    </citation>
    <scope>NUCLEOTIDE SEQUENCE [LARGE SCALE GENOMIC DNA]</scope>
    <source>
        <strain evidence="3 4">AB21</strain>
    </source>
</reference>
<evidence type="ECO:0000313" key="4">
    <source>
        <dbReference type="Proteomes" id="UP000601041"/>
    </source>
</evidence>
<dbReference type="PANTHER" id="PTHR33221">
    <property type="entry name" value="WINGED HELIX-TURN-HELIX TRANSCRIPTIONAL REGULATOR, RRF2 FAMILY"/>
    <property type="match status" value="1"/>
</dbReference>
<proteinExistence type="predicted"/>
<evidence type="ECO:0000256" key="2">
    <source>
        <dbReference type="SAM" id="MobiDB-lite"/>
    </source>
</evidence>
<dbReference type="InterPro" id="IPR036390">
    <property type="entry name" value="WH_DNA-bd_sf"/>
</dbReference>
<dbReference type="SUPFAM" id="SSF46785">
    <property type="entry name" value="Winged helix' DNA-binding domain"/>
    <property type="match status" value="1"/>
</dbReference>
<dbReference type="PANTHER" id="PTHR33221:SF5">
    <property type="entry name" value="HTH-TYPE TRANSCRIPTIONAL REGULATOR ISCR"/>
    <property type="match status" value="1"/>
</dbReference>
<protein>
    <submittedName>
        <fullName evidence="3">Rrf2 family transcriptional regulator</fullName>
    </submittedName>
</protein>
<dbReference type="NCBIfam" id="TIGR00738">
    <property type="entry name" value="rrf2_super"/>
    <property type="match status" value="1"/>
</dbReference>
<gene>
    <name evidence="3" type="ORF">RHAB21_03508</name>
</gene>
<dbReference type="Pfam" id="PF02082">
    <property type="entry name" value="Rrf2"/>
    <property type="match status" value="1"/>
</dbReference>
<sequence>MESKSLSKAAVRQKSCGGRQRQRPVRLNSTAVSIMPETGQDHPEARPQTPNGCTMISQKARYALRALTALAQAESGSSMMISEIAVQQCIPKKFLEQILLDLKRAGLVASRRGKQGGYLLLKPANAITYGEVLRLIDGPIAPLPCLSVTAYRKCEDCDGEQGCEIRHVFARVADATRDVLFSTTIADAISSTNSEHLLRA</sequence>
<name>A0ABN7JWQ0_9HYPH</name>
<dbReference type="PROSITE" id="PS01332">
    <property type="entry name" value="HTH_RRF2_1"/>
    <property type="match status" value="1"/>
</dbReference>
<dbReference type="InterPro" id="IPR000944">
    <property type="entry name" value="Tscrpt_reg_Rrf2"/>
</dbReference>
<evidence type="ECO:0000256" key="1">
    <source>
        <dbReference type="ARBA" id="ARBA00023125"/>
    </source>
</evidence>
<accession>A0ABN7JWQ0</accession>
<comment type="caution">
    <text evidence="3">The sequence shown here is derived from an EMBL/GenBank/DDBJ whole genome shotgun (WGS) entry which is preliminary data.</text>
</comment>
<dbReference type="InterPro" id="IPR030489">
    <property type="entry name" value="TR_Rrf2-type_CS"/>
</dbReference>